<dbReference type="PANTHER" id="PTHR47786:SF2">
    <property type="entry name" value="GLYCOSYL HYDROLASE FAMILY 13 CATALYTIC DOMAIN-CONTAINING PROTEIN"/>
    <property type="match status" value="1"/>
</dbReference>
<comment type="caution">
    <text evidence="2">The sequence shown here is derived from an EMBL/GenBank/DDBJ whole genome shotgun (WGS) entry which is preliminary data.</text>
</comment>
<dbReference type="Gene3D" id="2.60.40.1180">
    <property type="entry name" value="Golgi alpha-mannosidase II"/>
    <property type="match status" value="1"/>
</dbReference>
<dbReference type="EMBL" id="JAKLTR010000009">
    <property type="protein sequence ID" value="MCG2615627.1"/>
    <property type="molecule type" value="Genomic_DNA"/>
</dbReference>
<dbReference type="Proteomes" id="UP001165367">
    <property type="component" value="Unassembled WGS sequence"/>
</dbReference>
<dbReference type="Gene3D" id="3.20.20.80">
    <property type="entry name" value="Glycosidases"/>
    <property type="match status" value="1"/>
</dbReference>
<dbReference type="InterPro" id="IPR006047">
    <property type="entry name" value="GH13_cat_dom"/>
</dbReference>
<evidence type="ECO:0000313" key="2">
    <source>
        <dbReference type="EMBL" id="MCG2615627.1"/>
    </source>
</evidence>
<dbReference type="RefSeq" id="WP_237873596.1">
    <property type="nucleotide sequence ID" value="NZ_JAKLTR010000009.1"/>
</dbReference>
<keyword evidence="2" id="KW-0378">Hydrolase</keyword>
<name>A0ABS9KTH2_9BACT</name>
<dbReference type="SMART" id="SM00642">
    <property type="entry name" value="Aamy"/>
    <property type="match status" value="1"/>
</dbReference>
<proteinExistence type="predicted"/>
<dbReference type="SUPFAM" id="SSF51445">
    <property type="entry name" value="(Trans)glycosidases"/>
    <property type="match status" value="1"/>
</dbReference>
<accession>A0ABS9KTH2</accession>
<feature type="domain" description="Glycosyl hydrolase family 13 catalytic" evidence="1">
    <location>
        <begin position="19"/>
        <end position="337"/>
    </location>
</feature>
<dbReference type="InterPro" id="IPR013780">
    <property type="entry name" value="Glyco_hydro_b"/>
</dbReference>
<evidence type="ECO:0000259" key="1">
    <source>
        <dbReference type="SMART" id="SM00642"/>
    </source>
</evidence>
<protein>
    <submittedName>
        <fullName evidence="2">Alpha-amylase family glycosyl hydrolase</fullName>
    </submittedName>
</protein>
<dbReference type="CDD" id="cd11313">
    <property type="entry name" value="AmyAc_arch_bac_AmyA"/>
    <property type="match status" value="1"/>
</dbReference>
<dbReference type="GO" id="GO:0016787">
    <property type="term" value="F:hydrolase activity"/>
    <property type="evidence" value="ECO:0007669"/>
    <property type="project" value="UniProtKB-KW"/>
</dbReference>
<dbReference type="PANTHER" id="PTHR47786">
    <property type="entry name" value="ALPHA-1,4-GLUCAN:MALTOSE-1-PHOSPHATE MALTOSYLTRANSFERASE"/>
    <property type="match status" value="1"/>
</dbReference>
<organism evidence="2 3">
    <name type="scientific">Terrimonas ginsenosidimutans</name>
    <dbReference type="NCBI Taxonomy" id="2908004"/>
    <lineage>
        <taxon>Bacteria</taxon>
        <taxon>Pseudomonadati</taxon>
        <taxon>Bacteroidota</taxon>
        <taxon>Chitinophagia</taxon>
        <taxon>Chitinophagales</taxon>
        <taxon>Chitinophagaceae</taxon>
        <taxon>Terrimonas</taxon>
    </lineage>
</organism>
<gene>
    <name evidence="2" type="ORF">LZZ85_15105</name>
</gene>
<reference evidence="2" key="1">
    <citation type="submission" date="2022-01" db="EMBL/GenBank/DDBJ databases">
        <authorList>
            <person name="Jo J.-H."/>
            <person name="Im W.-T."/>
        </authorList>
    </citation>
    <scope>NUCLEOTIDE SEQUENCE</scope>
    <source>
        <strain evidence="2">NA20</strain>
    </source>
</reference>
<evidence type="ECO:0000313" key="3">
    <source>
        <dbReference type="Proteomes" id="UP001165367"/>
    </source>
</evidence>
<dbReference type="SUPFAM" id="SSF51011">
    <property type="entry name" value="Glycosyl hydrolase domain"/>
    <property type="match status" value="1"/>
</dbReference>
<dbReference type="Pfam" id="PF00128">
    <property type="entry name" value="Alpha-amylase"/>
    <property type="match status" value="1"/>
</dbReference>
<sequence length="429" mass="50491">MEQTTRRPVEWAHTTNIYEVNLRQYTKEGTFNAFAKELPRLKEMGIHTLWFMPITPIAQKNKKGSMGSQYACSDYTSVNPEFGTLDDFRKLVKKAQSMEFKVIIDWVANHTGWDHWWTIKHPDYYKMDPATNDFKRASGMDDIIELDYDNPALRKAMIEAMQYWVKETGIDGYRCDLASWVTADFWEEARPQVDAVKPVFWLGEFDELQNPEHGKVFDVSYAWKWMHKTEEFYQQRQPFNNLYELLKQYSSIGDSSMRAWFTSNHDENSWNGTEYEKYGDMALALAVFSCTWNGVPLLYNGQELPLQKRLEFFEKDLIPWSKKYELHDFYKTLLKLKTQHPALRAGDPAVQTHRVATSDDTRAFVYLRKNGDREVLVVLNFSFEPVLNFWFCDDSVRGVYSNVFTKEERDLSVGTGFKLGPWEYVVFEK</sequence>
<keyword evidence="3" id="KW-1185">Reference proteome</keyword>
<dbReference type="InterPro" id="IPR017853">
    <property type="entry name" value="GH"/>
</dbReference>